<evidence type="ECO:0000259" key="2">
    <source>
        <dbReference type="Pfam" id="PF18962"/>
    </source>
</evidence>
<evidence type="ECO:0000256" key="1">
    <source>
        <dbReference type="ARBA" id="ARBA00022729"/>
    </source>
</evidence>
<comment type="caution">
    <text evidence="3">The sequence shown here is derived from an EMBL/GenBank/DDBJ whole genome shotgun (WGS) entry which is preliminary data.</text>
</comment>
<protein>
    <submittedName>
        <fullName evidence="3">Por secretion system C-terminal sorting domain-containing protein</fullName>
    </submittedName>
</protein>
<evidence type="ECO:0000313" key="3">
    <source>
        <dbReference type="EMBL" id="SDJ97985.1"/>
    </source>
</evidence>
<dbReference type="RefSeq" id="WP_139068329.1">
    <property type="nucleotide sequence ID" value="NZ_FNEO01000009.1"/>
</dbReference>
<sequence>AHTATYTISGVNGENGVTVGTIDVTATTHTNAGTYTGDAWSFTGASNYNNTSGTVNDVISKAPTTVAFTFGNLTYDGNPKVAIATATGAGGLNQDLTVTYVGTGATVYGPSTEAPSLAGTYSASANFVETANYLASNKVQGFTILAASTTTTLTLSAPSVRYMDNVTLTAIIKPANTASALTGNVNFVIGTTNYGSAAVVPVPGAVDGSVQAMIVTQMKASELPGTYTVKASFNSSNSNYSNSEDSKALVVTPRSASYLGTGFYTGDEFVWTPSETSSTGTVALVATIKDANTPGGDVRGAKVTFYYVTSGGYTPIPGATNLPVGLVDITDGSVGTASAIVQLNIGSQNSASYTIAVGISGAYINKKTDPTSIACVTVSKPIPGGYVVAGGNLLNSASSGILKGATGVETAFSMDVKFNNKMTNPQGKSYVSFWSYYLPNGTLDSQLHHYEISSNAIAVFAVGQTSAKNDATFSSKSNLVEVLENGTTVGLESGITLQLIMTDNGKGTTDLFGITLQSKNGGVWFSSNWNVTKTQQQLLNGGNVYVSTSGLSQTAKVVASKSQSVTENTTTAKTVSTDEITSESGSTIFNVIAYPNPTVSVFTIEVAGNSTENIQVLVYDSAGRLLKVIDRKDGEIIQFGEDLPRGTYIAKITQGTESKTVNLIKK</sequence>
<dbReference type="Pfam" id="PF18962">
    <property type="entry name" value="Por_Secre_tail"/>
    <property type="match status" value="1"/>
</dbReference>
<feature type="domain" description="Secretion system C-terminal sorting" evidence="2">
    <location>
        <begin position="594"/>
        <end position="661"/>
    </location>
</feature>
<dbReference type="InterPro" id="IPR026444">
    <property type="entry name" value="Secre_tail"/>
</dbReference>
<name>A0A1G8Y728_9FLAO</name>
<organism evidence="3 4">
    <name type="scientific">Flavobacterium glycines</name>
    <dbReference type="NCBI Taxonomy" id="551990"/>
    <lineage>
        <taxon>Bacteria</taxon>
        <taxon>Pseudomonadati</taxon>
        <taxon>Bacteroidota</taxon>
        <taxon>Flavobacteriia</taxon>
        <taxon>Flavobacteriales</taxon>
        <taxon>Flavobacteriaceae</taxon>
        <taxon>Flavobacterium</taxon>
    </lineage>
</organism>
<proteinExistence type="predicted"/>
<keyword evidence="1" id="KW-0732">Signal</keyword>
<reference evidence="3 4" key="1">
    <citation type="submission" date="2016-10" db="EMBL/GenBank/DDBJ databases">
        <authorList>
            <person name="Varghese N."/>
            <person name="Submissions S."/>
        </authorList>
    </citation>
    <scope>NUCLEOTIDE SEQUENCE [LARGE SCALE GENOMIC DNA]</scope>
    <source>
        <strain evidence="3 4">Gm-149</strain>
    </source>
</reference>
<keyword evidence="4" id="KW-1185">Reference proteome</keyword>
<accession>A0A1G8Y728</accession>
<dbReference type="Proteomes" id="UP000182367">
    <property type="component" value="Unassembled WGS sequence"/>
</dbReference>
<feature type="non-terminal residue" evidence="3">
    <location>
        <position position="1"/>
    </location>
</feature>
<dbReference type="EMBL" id="FNEO01000009">
    <property type="protein sequence ID" value="SDJ97985.1"/>
    <property type="molecule type" value="Genomic_DNA"/>
</dbReference>
<dbReference type="NCBIfam" id="TIGR04183">
    <property type="entry name" value="Por_Secre_tail"/>
    <property type="match status" value="1"/>
</dbReference>
<evidence type="ECO:0000313" key="4">
    <source>
        <dbReference type="Proteomes" id="UP000182367"/>
    </source>
</evidence>
<gene>
    <name evidence="3" type="ORF">SAMN05192550_3127</name>
</gene>